<dbReference type="CDD" id="cd00077">
    <property type="entry name" value="HDc"/>
    <property type="match status" value="1"/>
</dbReference>
<dbReference type="InterPro" id="IPR006261">
    <property type="entry name" value="dGTPase"/>
</dbReference>
<dbReference type="NCBIfam" id="TIGR01353">
    <property type="entry name" value="dGTP_triPase"/>
    <property type="match status" value="1"/>
</dbReference>
<dbReference type="Pfam" id="PF01966">
    <property type="entry name" value="HD"/>
    <property type="match status" value="1"/>
</dbReference>
<comment type="similarity">
    <text evidence="2">Belongs to the dGTPase family. Type 2 subfamily.</text>
</comment>
<sequence>MAAPITTDAWLAFEDGWLAPYAMPSRASRGRKHTEPEHEYRSLYQRDRERIVHCTAFRRMTGKTQVLVASVNDHHRTRLTHTLEVTQLARTVARRLRLNEDLAEAIALAHDIGHPPFGHAGEDALDECLKPFGGFDHNLFGLRRVDELEERYPQFPGLNLSFEVREAFVQHSSRRDAPECSEFRTAGAPLLEAQIADIVDSIAYDTHDTDDALGLGFITLDELRRVEFWARATERVRVHTPGLSEGPMRVAVIRELLAWQVTDLLAETANRLASAGVKSVDDVRSARLPLVGFGPEVRKLKAELERFLRERVYKHHRVLRMTANGKRILESLFAEYVRAPALLPEKHLRRWTGADAIAGPPPLGWVTAARTRLDCLERVVGDYLAGMTDRFAQLEYRRLFLPSIEL</sequence>
<keyword evidence="5" id="KW-1185">Reference proteome</keyword>
<dbReference type="NCBIfam" id="TIGR00277">
    <property type="entry name" value="HDIG"/>
    <property type="match status" value="1"/>
</dbReference>
<dbReference type="InterPro" id="IPR050135">
    <property type="entry name" value="dGTPase-like"/>
</dbReference>
<protein>
    <recommendedName>
        <fullName evidence="2">Deoxyguanosinetriphosphate triphosphohydrolase-like protein</fullName>
    </recommendedName>
</protein>
<dbReference type="InterPro" id="IPR023023">
    <property type="entry name" value="dNTPase_2"/>
</dbReference>
<dbReference type="GO" id="GO:0006203">
    <property type="term" value="P:dGTP catabolic process"/>
    <property type="evidence" value="ECO:0007669"/>
    <property type="project" value="TreeGrafter"/>
</dbReference>
<evidence type="ECO:0000313" key="5">
    <source>
        <dbReference type="Proteomes" id="UP000464178"/>
    </source>
</evidence>
<dbReference type="Pfam" id="PF13286">
    <property type="entry name" value="HD_assoc"/>
    <property type="match status" value="1"/>
</dbReference>
<evidence type="ECO:0000256" key="1">
    <source>
        <dbReference type="ARBA" id="ARBA00022801"/>
    </source>
</evidence>
<proteinExistence type="inferred from homology"/>
<organism evidence="4 5">
    <name type="scientific">Gemmata massiliana</name>
    <dbReference type="NCBI Taxonomy" id="1210884"/>
    <lineage>
        <taxon>Bacteria</taxon>
        <taxon>Pseudomonadati</taxon>
        <taxon>Planctomycetota</taxon>
        <taxon>Planctomycetia</taxon>
        <taxon>Gemmatales</taxon>
        <taxon>Gemmataceae</taxon>
        <taxon>Gemmata</taxon>
    </lineage>
</organism>
<dbReference type="EMBL" id="LR593886">
    <property type="protein sequence ID" value="VTR91886.1"/>
    <property type="molecule type" value="Genomic_DNA"/>
</dbReference>
<dbReference type="Gene3D" id="1.10.3210.10">
    <property type="entry name" value="Hypothetical protein af1432"/>
    <property type="match status" value="1"/>
</dbReference>
<dbReference type="RefSeq" id="WP_162666824.1">
    <property type="nucleotide sequence ID" value="NZ_LR593886.1"/>
</dbReference>
<dbReference type="Proteomes" id="UP000464178">
    <property type="component" value="Chromosome"/>
</dbReference>
<name>A0A6P2CU27_9BACT</name>
<evidence type="ECO:0000256" key="2">
    <source>
        <dbReference type="HAMAP-Rule" id="MF_01212"/>
    </source>
</evidence>
<evidence type="ECO:0000313" key="4">
    <source>
        <dbReference type="EMBL" id="VTR91886.1"/>
    </source>
</evidence>
<dbReference type="PANTHER" id="PTHR11373:SF43">
    <property type="entry name" value="DEOXYGUANOSINETRIPHOSPHATE TRIPHOSPHOHYDROLASE-LIKE PROTEIN"/>
    <property type="match status" value="1"/>
</dbReference>
<dbReference type="InterPro" id="IPR003607">
    <property type="entry name" value="HD/PDEase_dom"/>
</dbReference>
<dbReference type="KEGG" id="gms:SOIL9_58280"/>
<dbReference type="GO" id="GO:0008832">
    <property type="term" value="F:dGTPase activity"/>
    <property type="evidence" value="ECO:0007669"/>
    <property type="project" value="TreeGrafter"/>
</dbReference>
<keyword evidence="1 2" id="KW-0378">Hydrolase</keyword>
<dbReference type="PANTHER" id="PTHR11373">
    <property type="entry name" value="DEOXYNUCLEOSIDE TRIPHOSPHATE TRIPHOSPHOHYDROLASE"/>
    <property type="match status" value="1"/>
</dbReference>
<feature type="domain" description="HD" evidence="3">
    <location>
        <begin position="78"/>
        <end position="205"/>
    </location>
</feature>
<dbReference type="SUPFAM" id="SSF109604">
    <property type="entry name" value="HD-domain/PDEase-like"/>
    <property type="match status" value="1"/>
</dbReference>
<gene>
    <name evidence="4" type="ORF">SOIL9_58280</name>
</gene>
<dbReference type="SMART" id="SM00471">
    <property type="entry name" value="HDc"/>
    <property type="match status" value="1"/>
</dbReference>
<dbReference type="InterPro" id="IPR006675">
    <property type="entry name" value="HDIG_dom"/>
</dbReference>
<dbReference type="AlphaFoldDB" id="A0A6P2CU27"/>
<evidence type="ECO:0000259" key="3">
    <source>
        <dbReference type="PROSITE" id="PS51831"/>
    </source>
</evidence>
<accession>A0A6P2CU27</accession>
<dbReference type="NCBIfam" id="NF002326">
    <property type="entry name" value="PRK01286.1-1"/>
    <property type="match status" value="1"/>
</dbReference>
<dbReference type="PROSITE" id="PS51831">
    <property type="entry name" value="HD"/>
    <property type="match status" value="1"/>
</dbReference>
<reference evidence="4 5" key="1">
    <citation type="submission" date="2019-05" db="EMBL/GenBank/DDBJ databases">
        <authorList>
            <consortium name="Science for Life Laboratories"/>
        </authorList>
    </citation>
    <scope>NUCLEOTIDE SEQUENCE [LARGE SCALE GENOMIC DNA]</scope>
    <source>
        <strain evidence="4">Soil9</strain>
    </source>
</reference>
<dbReference type="InterPro" id="IPR006674">
    <property type="entry name" value="HD_domain"/>
</dbReference>
<dbReference type="InterPro" id="IPR026875">
    <property type="entry name" value="PHydrolase_assoc_dom"/>
</dbReference>
<dbReference type="HAMAP" id="MF_01212">
    <property type="entry name" value="dGTPase_type2"/>
    <property type="match status" value="1"/>
</dbReference>